<feature type="domain" description="Ketosynthase family 3 (KS3)" evidence="16">
    <location>
        <begin position="1111"/>
        <end position="1526"/>
    </location>
</feature>
<feature type="region of interest" description="Disordered" evidence="14">
    <location>
        <begin position="3234"/>
        <end position="3336"/>
    </location>
</feature>
<feature type="domain" description="Carrier" evidence="15">
    <location>
        <begin position="372"/>
        <end position="449"/>
    </location>
</feature>
<keyword evidence="4" id="KW-0596">Phosphopantetheine</keyword>
<dbReference type="FunFam" id="3.40.47.10:FF:000019">
    <property type="entry name" value="Polyketide synthase type I"/>
    <property type="match status" value="2"/>
</dbReference>
<keyword evidence="8" id="KW-0677">Repeat</keyword>
<feature type="domain" description="Carrier" evidence="15">
    <location>
        <begin position="607"/>
        <end position="684"/>
    </location>
</feature>
<feature type="compositionally biased region" description="Low complexity" evidence="14">
    <location>
        <begin position="730"/>
        <end position="762"/>
    </location>
</feature>
<dbReference type="SUPFAM" id="SSF50129">
    <property type="entry name" value="GroES-like"/>
    <property type="match status" value="1"/>
</dbReference>
<feature type="domain" description="Ketosynthase family 3 (KS3)" evidence="16">
    <location>
        <begin position="2608"/>
        <end position="3042"/>
    </location>
</feature>
<feature type="compositionally biased region" description="Low complexity" evidence="14">
    <location>
        <begin position="3287"/>
        <end position="3303"/>
    </location>
</feature>
<dbReference type="Pfam" id="PF13602">
    <property type="entry name" value="ADH_zinc_N_2"/>
    <property type="match status" value="1"/>
</dbReference>
<dbReference type="Gene3D" id="3.90.180.10">
    <property type="entry name" value="Medium-chain alcohol dehydrogenases, catalytic domain"/>
    <property type="match status" value="1"/>
</dbReference>
<dbReference type="eggNOG" id="COG3321">
    <property type="taxonomic scope" value="Bacteria"/>
</dbReference>
<feature type="domain" description="Carrier" evidence="15">
    <location>
        <begin position="3494"/>
        <end position="3571"/>
    </location>
</feature>
<feature type="domain" description="Carrier" evidence="15">
    <location>
        <begin position="485"/>
        <end position="562"/>
    </location>
</feature>
<comment type="cofactor">
    <cofactor evidence="1">
        <name>pantetheine 4'-phosphate</name>
        <dbReference type="ChEBI" id="CHEBI:47942"/>
    </cofactor>
</comment>
<feature type="region of interest" description="Disordered" evidence="14">
    <location>
        <begin position="3572"/>
        <end position="3614"/>
    </location>
</feature>
<sequence>MSTVINDQFEAAAQAETAFEQRLAGLLGALLARHGWIDGQAGLAPRYARWREASLALLRQHAGTAGAAADWDASLAQWQGYREQAGDDPLLGAQIRLIDVVLPQLPAILKGERAATGVLFPQGQLTLVESIYRDNPVADYFNAVLGERLEAYVRARLAHRPQERLRLLEVGAGTGGTSQGLWPRLAPLAAGIEEYCYTDVSPAFLLHAEQHYRAQAPYLRTQRLDIEAPPVAQGFEVGRYDAIVATNVLHATRDIRRTLRNVKLLLKANGILLINEVASASLFSHLSFGLLDGWWLSQDEALRIPGTPALSPQGWRSALQAEGFGAIAYPAEAAHRLGQQIVLAVSDGVIRVEHGGAVAPVVPDAAPVRADASRAIAKQAIRASLAATLKLDDAQLLDDQAFSSFGVDSITGVSLVNEINERLGLALPTTVLFDYATVDQLSAYIGTLDGVATAAPAASTASGMPVPAAPATASLPIPDQAPAPVAAAAARQAIRASLAATLKLDDAQLLDDQAFSSFGIDSITGVSLVNEINERLGLALPTTVLFDYASVDQLSAHIGTLDGVAARSASAVPVQAMPTMAAPATIGVPPARTLASPEASPAAPLADKLAAARRAIRASLAATLKLDDAQLLDDQAFSSFGIDSITGVSLVNEINERLGLALPTTVLFDYATVDQLAAHVAASHAQAFAAERDASPGEAQVDASAPQPAEAAPLAATRRRSELPSARRQASAADAPLTASPAAAPSPAATATPKPVSAPSPARQIDGPAYHRVRLERPGTLDALRIESAALAPLGAREVRIAVQAFSLNFGDLLCVRGLYPTQPAYPFTPGFEASGTVIELGAEVGSVAVGDEVIALAGPALGAHATVLDCGEEWVFRRPAKLSPEAACAVPVVALTMIECFAKARLQPGERILIQTATGGTGLIAVQMARHAGAEIIATAGSAAKLEYLARLGVPHRINYREQDFEAEVRRITDGRGVDVVINTLAGEAVQKGINCLAPGGRYIEIAMTALKSTQSIDLSRMNDNQTFHSVDLRKLGRAQPALMQRTIREMGRLLEAGTIAPTVSHRFDFEQIHEAYRALEDRQNIGKIVVSVPEAWRFKARHAAEAATPEPIAVIGMSGRFARTDDVDALWRALAAGEDLIEPVTRWDLSRQRGTDGQPGCREGGLLHDIEMFDPLFFNISGTEAQAMDPQQRLFLQEAWHALEDAGHAGDALRGRRCAVYVGAANGDYARLLDDNAPAAAFWGNAGSVIPARIAYHLDLQGPAMAVDTACSSSLVALHLACESLRAGEAELALAGGVFVQSTEAFYVQANRAGMLSPRGRCRAFDAGADGFVPGEGVGAIVLKRLSRALADGDNVIGVIRASGINQDGATNGITAPSARSQARLEKQVYERFGVDPREIQVVEAHGTGTALGDPIEFRALAETFGTREPQARCALGSIKSNLGHAATAAGMAGVIKLLLSLRHRQIPPSLHFEQGNPQIDFEHSAFRVNTALTDWDVPPGRTRLAAISSFGFSGTNAHAVIGEAPAAIVRPAQRPAHLVVLSAQSEAQLRELAGRLLVQCRRAGAAAELELGAISYTLLTGRRHMTQRWAAVVGDVASLAEALSGWLAEGRAAEVRSGTRDAAKKGDEALLRSGERAIADAEQAPAEAPLREALARLADLFVQGVELDWARLFEGQRYRRVSLPTYPFARERYWVPEGGNANAVAGASAQSAAHLHPLVHRNTSDLGGQRYSTWLDGEESFLRDHVVRGQRVVPGVVQLEWARAAVHLALGRAGAGASIRLEQVSWLRPLVVANPITVQIGLAENDDGRIEWEIYSDDGEQTVVYGEGLALAVEDEGEAPRVDLDALRQACERELDVADCYARFERAGLAYGPGLRGLQRLQGSAEVALAEIVCAPSMPAGLSWLPGVLDVALQASVGLAGSFEGLALPFAVEAVRAWGEIPDSAVAIVRNAGSAEAPKLDVTIADTDGTVRLALDGVNLRVVERHDAAPRTLSWVPRWQAAPLPVLDGARHAHHWVLVCGSEYLQGEQADEALLRELGAELPQAQCVRLQAEGTLARRYERYVLELLSQMRRIVPAAGNGGATLLQLVVPASGEGRALQGLHALLRSARQEYPQLLTQVVQVPSWHGIAERVRQEAEALAGGAGAAVVRFGAAGREVLGFVPLAEDASVSAEAPLAWRDGGVYWITGGLGGLGRVFARAIAEAVREPVLVLSGRGAATPEHEAFMQALREGGARVDYRRAEASDAPAMAALAAEIVARHGALHGVIHAAGLLHDGLLLKARGEEAARVLGPKVAGTVALDEATRDIALDWLVLCSSVAGVLGNVGQAAYAAANGFMDAWAAQREARVAEGRRHGRTLSVSWPLWAEGGMRIDAATQTRMQRSLGLHALPSEAGMTMLHRALNQAEPHVLVLHGEPDGVRRIMAGAWHLAEPAAVAAPARATQAAQAVPTVPARGSANGDDLSTRARRYLTGLMAGGLKLSPERIDAEEPLERYGIDSVLAVKLVQDLEQVFGPLSKTLFFEYQTIAALTQYFVREHATRLAALLDTPIAREAPRLEARRAEPPRQANPAAAAPRVIGTPRGSGRRRGVPAVQPRGVSPVDVSGPLDIAIVGLSGRYPQADTLEEYWQNLLGGLDSITEIPAERWEWRGDYSPNKGEPGKVYAKWGGFLRDVDKFDPQFFNISPREALMMDPQERLFLQCAYGALEDAGYTRAQLAAAGSVGVFVGSMYQEYQLHGVDEASRVPGLALPGSAASIANRVSYFGNFEGPSLAVDTMCSSSLTAIQLACQSIRLGQCAAAIAGGVNVSVHPNKYRLLSQGQFASSKGRCESFGEGGDGYVPGEGVGAVLLKPLAQAEADGDHIYGVIKGSAINHGGKTNGYTVPNPRRQARVIGEALRESGVPARAVSYIEAHGTGTSLGDPIEIVGLTQAFGEYTQDRGFCAIGSAKSNVGHCESAAGMAGLTKLLLQMKHGTLVKSLHSETLNPHIDFAATPFVVQQDARPWQRPVLRLADGVEREYPRVAGLSSFGAGGSNAHLVVQEYVAPARAAAAPLAGPVAIVLSARNAERLQEQAARLLAHLATHDLNLRDLAYTLQIGREGMASRLAIVADTLDTLRDRLSRVVKGEAEVEGVSRGEARRGQGALSIFSDDEELQDAVARWIERGKLAKLAQLWVQGLPVEWSRLYDGRGEGGEPRPRRVSLPTYPFARESYWWPTAVAQGLFGQPARARAAAATQAAEQARRPEPTAALAAVRPVRPIQPTQAPQPTRQIQEMRQPAAARLREPAETAAAEPAVAAAGGRPRLSLRDPSQAPAPASDGTRHAPQPSALRPLDAPASASVTAPAAVAVAAPMRPDAAVAGHDDLGALQRELAEDLGAMLMLDSAAIDADTPFIDLGLDSIAGVEWVRRINARHGVSLTVMQMYEHATLRKLAAFVAGFPGARARAVPEGTVVPAAAEAAVQTKYDGRPAAPRPLDTTPSPVPDATPAAEAASVADLGDLQRELAEELGEMLMLDGAAIDADTPFIDLGLDSITGVEWVRKINSRHGLSLTAMQMYEHPTLRALAKLLAASTDERGHAGAAPTAAEAPPAPTRPADPEPSRSPPPVAAPAAPSSLAGPATDFEPIAVIAMSGRFPDADNLDEYWANLVAGRDCITEIPPHRWSLDGFYSEDRQDAIEAGRSYNKWGGFLRETAGEPEFAAARGPGSRIRLTREQTLFMDTVRSLLDTAGYGGGQASRLRGTRTGVYLGMTAAPGQTQGSLVGMVSGYFDFKGPSIAVDAHSASSMTALHMACAGLARGECSVAIAGGVYLLYPESYTRSCRLNILASHSESRSFAADRDGMLFADCVGALLLKPLSKALADGDTVLAVVRSTAATYVGDIYVANSPSPSPIAAAIRETFERSGIDPRSISYVEAAAAGLPLGDALELSAMSQAFGEFTDERQFCALGSVKTQIGHAAAASGISQLIKVILQMRHRRLVSPLDAGQLSPELPWRDSPFFPQPDSTPWARPSVDRDGVAQRYPRRALVNSMGFGGFYAGAILEEYPAEEHVAAPHDAATAGDAREPLDLYEEEQS</sequence>
<feature type="active site" description="Proton donor; for dehydratase activity" evidence="13">
    <location>
        <position position="1913"/>
    </location>
</feature>
<dbReference type="HOGENOM" id="CLU_224898_0_0_4"/>
<dbReference type="InterPro" id="IPR057326">
    <property type="entry name" value="KR_dom"/>
</dbReference>
<protein>
    <submittedName>
        <fullName evidence="18">Polyketide synthase</fullName>
    </submittedName>
</protein>
<keyword evidence="10" id="KW-0511">Multifunctional enzyme</keyword>
<dbReference type="Pfam" id="PF00550">
    <property type="entry name" value="PP-binding"/>
    <property type="match status" value="6"/>
</dbReference>
<dbReference type="PANTHER" id="PTHR43775:SF37">
    <property type="entry name" value="SI:DKEY-61P9.11"/>
    <property type="match status" value="1"/>
</dbReference>
<dbReference type="InterPro" id="IPR020806">
    <property type="entry name" value="PKS_PP-bd"/>
</dbReference>
<dbReference type="InterPro" id="IPR016039">
    <property type="entry name" value="Thiolase-like"/>
</dbReference>
<dbReference type="GO" id="GO:0031177">
    <property type="term" value="F:phosphopantetheine binding"/>
    <property type="evidence" value="ECO:0007669"/>
    <property type="project" value="InterPro"/>
</dbReference>
<dbReference type="STRING" id="999541.bgla_1g21610"/>
<dbReference type="RefSeq" id="WP_013698121.1">
    <property type="nucleotide sequence ID" value="NC_015381.1"/>
</dbReference>
<dbReference type="InterPro" id="IPR050091">
    <property type="entry name" value="PKS_NRPS_Biosynth_Enz"/>
</dbReference>
<dbReference type="InterPro" id="IPR013217">
    <property type="entry name" value="Methyltransf_12"/>
</dbReference>
<dbReference type="SMART" id="SM00822">
    <property type="entry name" value="PKS_KR"/>
    <property type="match status" value="1"/>
</dbReference>
<dbReference type="Gene3D" id="3.40.50.150">
    <property type="entry name" value="Vaccinia Virus protein VP39"/>
    <property type="match status" value="1"/>
</dbReference>
<dbReference type="SUPFAM" id="SSF53901">
    <property type="entry name" value="Thiolase-like"/>
    <property type="match status" value="3"/>
</dbReference>
<evidence type="ECO:0000256" key="4">
    <source>
        <dbReference type="ARBA" id="ARBA00022450"/>
    </source>
</evidence>
<evidence type="ECO:0000313" key="18">
    <source>
        <dbReference type="EMBL" id="AEA60790.1"/>
    </source>
</evidence>
<evidence type="ECO:0000259" key="17">
    <source>
        <dbReference type="PROSITE" id="PS52019"/>
    </source>
</evidence>
<keyword evidence="5" id="KW-0963">Cytoplasm</keyword>
<dbReference type="Pfam" id="PF08659">
    <property type="entry name" value="KR"/>
    <property type="match status" value="1"/>
</dbReference>
<dbReference type="PROSITE" id="PS50075">
    <property type="entry name" value="CARRIER"/>
    <property type="match status" value="6"/>
</dbReference>
<dbReference type="KEGG" id="bgd:bgla_1g21610"/>
<dbReference type="PROSITE" id="PS52004">
    <property type="entry name" value="KS3_2"/>
    <property type="match status" value="3"/>
</dbReference>
<dbReference type="SMART" id="SM00825">
    <property type="entry name" value="PKS_KS"/>
    <property type="match status" value="3"/>
</dbReference>
<gene>
    <name evidence="18" type="ordered locus">bgla_1g21610</name>
</gene>
<dbReference type="PROSITE" id="PS00012">
    <property type="entry name" value="PHOSPHOPANTETHEINE"/>
    <property type="match status" value="3"/>
</dbReference>
<dbReference type="Pfam" id="PF22336">
    <property type="entry name" value="RhiE-like_linker"/>
    <property type="match status" value="1"/>
</dbReference>
<dbReference type="SMART" id="SM01294">
    <property type="entry name" value="PKS_PP_betabranch"/>
    <property type="match status" value="5"/>
</dbReference>
<dbReference type="Gene3D" id="3.40.47.10">
    <property type="match status" value="3"/>
</dbReference>
<evidence type="ECO:0000256" key="12">
    <source>
        <dbReference type="ARBA" id="ARBA00054155"/>
    </source>
</evidence>
<keyword evidence="6" id="KW-0597">Phosphoprotein</keyword>
<evidence type="ECO:0000256" key="1">
    <source>
        <dbReference type="ARBA" id="ARBA00001957"/>
    </source>
</evidence>
<dbReference type="Pfam" id="PF08242">
    <property type="entry name" value="Methyltransf_12"/>
    <property type="match status" value="1"/>
</dbReference>
<feature type="active site" description="Proton acceptor; for dehydratase activity" evidence="13">
    <location>
        <position position="1748"/>
    </location>
</feature>
<dbReference type="SUPFAM" id="SSF47336">
    <property type="entry name" value="ACP-like"/>
    <property type="match status" value="6"/>
</dbReference>
<dbReference type="eggNOG" id="COG0604">
    <property type="taxonomic scope" value="Bacteria"/>
</dbReference>
<dbReference type="InterPro" id="IPR029063">
    <property type="entry name" value="SAM-dependent_MTases_sf"/>
</dbReference>
<dbReference type="FunFam" id="1.10.1200.10:FF:000019">
    <property type="entry name" value="Phenolpthiocerol synthesis type-I polyketide synthase PPSA"/>
    <property type="match status" value="1"/>
</dbReference>
<dbReference type="SMART" id="SM00823">
    <property type="entry name" value="PKS_PP"/>
    <property type="match status" value="6"/>
</dbReference>
<dbReference type="InterPro" id="IPR013968">
    <property type="entry name" value="PKS_KR"/>
</dbReference>
<evidence type="ECO:0000259" key="16">
    <source>
        <dbReference type="PROSITE" id="PS52004"/>
    </source>
</evidence>
<dbReference type="Gene3D" id="3.40.50.720">
    <property type="entry name" value="NAD(P)-binding Rossmann-like Domain"/>
    <property type="match status" value="2"/>
</dbReference>
<evidence type="ECO:0000256" key="7">
    <source>
        <dbReference type="ARBA" id="ARBA00022679"/>
    </source>
</evidence>
<dbReference type="InterPro" id="IPR020807">
    <property type="entry name" value="PKS_DH"/>
</dbReference>
<dbReference type="CDD" id="cd02440">
    <property type="entry name" value="AdoMet_MTases"/>
    <property type="match status" value="1"/>
</dbReference>
<evidence type="ECO:0000256" key="9">
    <source>
        <dbReference type="ARBA" id="ARBA00022857"/>
    </source>
</evidence>
<dbReference type="Gene3D" id="3.10.129.110">
    <property type="entry name" value="Polyketide synthase dehydratase"/>
    <property type="match status" value="1"/>
</dbReference>
<dbReference type="InterPro" id="IPR011032">
    <property type="entry name" value="GroES-like_sf"/>
</dbReference>
<feature type="domain" description="Ketosynthase family 3 (KS3)" evidence="16">
    <location>
        <begin position="3621"/>
        <end position="4041"/>
    </location>
</feature>
<keyword evidence="11" id="KW-0012">Acyltransferase</keyword>
<evidence type="ECO:0000256" key="11">
    <source>
        <dbReference type="ARBA" id="ARBA00023315"/>
    </source>
</evidence>
<dbReference type="Pfam" id="PF22621">
    <property type="entry name" value="CurL-like_PKS_C"/>
    <property type="match status" value="1"/>
</dbReference>
<keyword evidence="19" id="KW-1185">Reference proteome</keyword>
<keyword evidence="7" id="KW-0808">Transferase</keyword>
<dbReference type="SMR" id="F2LA06"/>
<dbReference type="InterPro" id="IPR036736">
    <property type="entry name" value="ACP-like_sf"/>
</dbReference>
<evidence type="ECO:0000256" key="10">
    <source>
        <dbReference type="ARBA" id="ARBA00023268"/>
    </source>
</evidence>
<evidence type="ECO:0000256" key="2">
    <source>
        <dbReference type="ARBA" id="ARBA00004496"/>
    </source>
</evidence>
<evidence type="ECO:0000256" key="3">
    <source>
        <dbReference type="ARBA" id="ARBA00004792"/>
    </source>
</evidence>
<organism evidence="18 19">
    <name type="scientific">Burkholderia gladioli (strain BSR3)</name>
    <dbReference type="NCBI Taxonomy" id="999541"/>
    <lineage>
        <taxon>Bacteria</taxon>
        <taxon>Pseudomonadati</taxon>
        <taxon>Pseudomonadota</taxon>
        <taxon>Betaproteobacteria</taxon>
        <taxon>Burkholderiales</taxon>
        <taxon>Burkholderiaceae</taxon>
        <taxon>Burkholderia</taxon>
    </lineage>
</organism>
<feature type="domain" description="Carrier" evidence="15">
    <location>
        <begin position="2464"/>
        <end position="2540"/>
    </location>
</feature>
<dbReference type="GO" id="GO:0071770">
    <property type="term" value="P:DIM/DIP cell wall layer assembly"/>
    <property type="evidence" value="ECO:0007669"/>
    <property type="project" value="TreeGrafter"/>
</dbReference>
<dbReference type="InterPro" id="IPR018201">
    <property type="entry name" value="Ketoacyl_synth_AS"/>
</dbReference>
<evidence type="ECO:0000256" key="14">
    <source>
        <dbReference type="SAM" id="MobiDB-lite"/>
    </source>
</evidence>
<dbReference type="InterPro" id="IPR036291">
    <property type="entry name" value="NAD(P)-bd_dom_sf"/>
</dbReference>
<dbReference type="Pfam" id="PF08240">
    <property type="entry name" value="ADH_N"/>
    <property type="match status" value="1"/>
</dbReference>
<feature type="compositionally biased region" description="Polar residues" evidence="14">
    <location>
        <begin position="3260"/>
        <end position="3273"/>
    </location>
</feature>
<dbReference type="GO" id="GO:0004315">
    <property type="term" value="F:3-oxoacyl-[acyl-carrier-protein] synthase activity"/>
    <property type="evidence" value="ECO:0007669"/>
    <property type="project" value="InterPro"/>
</dbReference>
<name>F2LA06_BURGS</name>
<feature type="domain" description="PKS/mFAS DH" evidence="17">
    <location>
        <begin position="1719"/>
        <end position="1992"/>
    </location>
</feature>
<comment type="subcellular location">
    <subcellularLocation>
        <location evidence="2">Cytoplasm</location>
    </subcellularLocation>
</comment>
<feature type="compositionally biased region" description="Low complexity" evidence="14">
    <location>
        <begin position="703"/>
        <end position="716"/>
    </location>
</feature>
<evidence type="ECO:0000259" key="15">
    <source>
        <dbReference type="PROSITE" id="PS50075"/>
    </source>
</evidence>
<dbReference type="Pfam" id="PF00109">
    <property type="entry name" value="ketoacyl-synt"/>
    <property type="match status" value="3"/>
</dbReference>
<feature type="region of interest" description="N-terminal hotdog fold" evidence="13">
    <location>
        <begin position="1719"/>
        <end position="1840"/>
    </location>
</feature>
<evidence type="ECO:0000256" key="5">
    <source>
        <dbReference type="ARBA" id="ARBA00022490"/>
    </source>
</evidence>
<proteinExistence type="predicted"/>
<comment type="pathway">
    <text evidence="3">Antibiotic biosynthesis.</text>
</comment>
<dbReference type="GO" id="GO:0005737">
    <property type="term" value="C:cytoplasm"/>
    <property type="evidence" value="ECO:0007669"/>
    <property type="project" value="UniProtKB-SubCell"/>
</dbReference>
<keyword evidence="9" id="KW-0521">NADP</keyword>
<dbReference type="SMART" id="SM00826">
    <property type="entry name" value="PKS_DH"/>
    <property type="match status" value="1"/>
</dbReference>
<dbReference type="CDD" id="cd08953">
    <property type="entry name" value="KR_2_SDR_x"/>
    <property type="match status" value="1"/>
</dbReference>
<dbReference type="GO" id="GO:0004312">
    <property type="term" value="F:fatty acid synthase activity"/>
    <property type="evidence" value="ECO:0007669"/>
    <property type="project" value="TreeGrafter"/>
</dbReference>
<dbReference type="InterPro" id="IPR049552">
    <property type="entry name" value="PKS_DH_N"/>
</dbReference>
<dbReference type="InterPro" id="IPR049900">
    <property type="entry name" value="PKS_mFAS_DH"/>
</dbReference>
<reference evidence="18 19" key="1">
    <citation type="journal article" date="2011" name="J. Bacteriol.">
        <title>Complete genome sequence of Burkholderia gladioli BSR3.</title>
        <authorList>
            <person name="Seo Y.S."/>
            <person name="Lim J."/>
            <person name="Choi B.S."/>
            <person name="Kim H."/>
            <person name="Goo E."/>
            <person name="Lee B."/>
            <person name="Lim J.S."/>
            <person name="Choi I.Y."/>
            <person name="Moon J.S."/>
            <person name="Kim J."/>
            <person name="Hwang I."/>
        </authorList>
    </citation>
    <scope>NUCLEOTIDE SEQUENCE [LARGE SCALE GENOMIC DNA]</scope>
    <source>
        <strain evidence="18 19">BSR3</strain>
    </source>
</reference>
<dbReference type="InterPro" id="IPR006162">
    <property type="entry name" value="Ppantetheine_attach_site"/>
</dbReference>
<feature type="region of interest" description="Disordered" evidence="14">
    <location>
        <begin position="4048"/>
        <end position="4072"/>
    </location>
</feature>
<feature type="region of interest" description="Disordered" evidence="14">
    <location>
        <begin position="2558"/>
        <end position="2599"/>
    </location>
</feature>
<dbReference type="InterPro" id="IPR013154">
    <property type="entry name" value="ADH-like_N"/>
</dbReference>
<dbReference type="Pfam" id="PF21089">
    <property type="entry name" value="PKS_DH_N"/>
    <property type="match status" value="1"/>
</dbReference>
<dbReference type="EMBL" id="CP002599">
    <property type="protein sequence ID" value="AEA60790.1"/>
    <property type="molecule type" value="Genomic_DNA"/>
</dbReference>
<feature type="region of interest" description="C-terminal hotdog fold" evidence="13">
    <location>
        <begin position="1855"/>
        <end position="1992"/>
    </location>
</feature>
<dbReference type="InterPro" id="IPR054514">
    <property type="entry name" value="RhiE-like_linker"/>
</dbReference>
<dbReference type="InterPro" id="IPR014030">
    <property type="entry name" value="Ketoacyl_synth_N"/>
</dbReference>
<dbReference type="InterPro" id="IPR042104">
    <property type="entry name" value="PKS_dehydratase_sf"/>
</dbReference>
<accession>F2LA06</accession>
<dbReference type="GO" id="GO:0016491">
    <property type="term" value="F:oxidoreductase activity"/>
    <property type="evidence" value="ECO:0007669"/>
    <property type="project" value="InterPro"/>
</dbReference>
<dbReference type="Gene3D" id="1.10.1200.10">
    <property type="entry name" value="ACP-like"/>
    <property type="match status" value="6"/>
</dbReference>
<feature type="compositionally biased region" description="Low complexity" evidence="14">
    <location>
        <begin position="2567"/>
        <end position="2578"/>
    </location>
</feature>
<dbReference type="PROSITE" id="PS00606">
    <property type="entry name" value="KS3_1"/>
    <property type="match status" value="1"/>
</dbReference>
<evidence type="ECO:0000256" key="6">
    <source>
        <dbReference type="ARBA" id="ARBA00022553"/>
    </source>
</evidence>
<evidence type="ECO:0000256" key="13">
    <source>
        <dbReference type="PROSITE-ProRule" id="PRU01363"/>
    </source>
</evidence>
<dbReference type="InterPro" id="IPR020841">
    <property type="entry name" value="PKS_Beta-ketoAc_synthase_dom"/>
</dbReference>
<feature type="region of interest" description="Disordered" evidence="14">
    <location>
        <begin position="691"/>
        <end position="770"/>
    </location>
</feature>
<dbReference type="InterPro" id="IPR020843">
    <property type="entry name" value="ER"/>
</dbReference>
<evidence type="ECO:0000256" key="8">
    <source>
        <dbReference type="ARBA" id="ARBA00022737"/>
    </source>
</evidence>
<dbReference type="CDD" id="cd00833">
    <property type="entry name" value="PKS"/>
    <property type="match status" value="3"/>
</dbReference>
<dbReference type="GO" id="GO:0005886">
    <property type="term" value="C:plasma membrane"/>
    <property type="evidence" value="ECO:0007669"/>
    <property type="project" value="TreeGrafter"/>
</dbReference>
<dbReference type="Proteomes" id="UP000008316">
    <property type="component" value="Chromosome 1"/>
</dbReference>
<dbReference type="SUPFAM" id="SSF53335">
    <property type="entry name" value="S-adenosyl-L-methionine-dependent methyltransferases"/>
    <property type="match status" value="1"/>
</dbReference>
<dbReference type="Pfam" id="PF02801">
    <property type="entry name" value="Ketoacyl-synt_C"/>
    <property type="match status" value="3"/>
</dbReference>
<dbReference type="InterPro" id="IPR049551">
    <property type="entry name" value="PKS_DH_C"/>
</dbReference>
<dbReference type="GO" id="GO:0006633">
    <property type="term" value="P:fatty acid biosynthetic process"/>
    <property type="evidence" value="ECO:0007669"/>
    <property type="project" value="InterPro"/>
</dbReference>
<dbReference type="SMART" id="SM00829">
    <property type="entry name" value="PKS_ER"/>
    <property type="match status" value="1"/>
</dbReference>
<dbReference type="InterPro" id="IPR014031">
    <property type="entry name" value="Ketoacyl_synth_C"/>
</dbReference>
<dbReference type="PANTHER" id="PTHR43775">
    <property type="entry name" value="FATTY ACID SYNTHASE"/>
    <property type="match status" value="1"/>
</dbReference>
<evidence type="ECO:0000313" key="19">
    <source>
        <dbReference type="Proteomes" id="UP000008316"/>
    </source>
</evidence>
<dbReference type="SUPFAM" id="SSF51735">
    <property type="entry name" value="NAD(P)-binding Rossmann-fold domains"/>
    <property type="match status" value="2"/>
</dbReference>
<dbReference type="Pfam" id="PF14765">
    <property type="entry name" value="PS-DH"/>
    <property type="match status" value="1"/>
</dbReference>
<dbReference type="InterPro" id="IPR009081">
    <property type="entry name" value="PP-bd_ACP"/>
</dbReference>
<feature type="region of interest" description="Disordered" evidence="14">
    <location>
        <begin position="3464"/>
        <end position="3485"/>
    </location>
</feature>
<feature type="domain" description="Carrier" evidence="15">
    <location>
        <begin position="3362"/>
        <end position="3439"/>
    </location>
</feature>
<comment type="function">
    <text evidence="12">Involved in production of the polyketide antibiotic thailandamide.</text>
</comment>
<dbReference type="Gene3D" id="1.10.1240.100">
    <property type="match status" value="2"/>
</dbReference>
<dbReference type="PROSITE" id="PS52019">
    <property type="entry name" value="PKS_MFAS_DH"/>
    <property type="match status" value="1"/>
</dbReference>